<dbReference type="SUPFAM" id="SSF52113">
    <property type="entry name" value="BRCT domain"/>
    <property type="match status" value="2"/>
</dbReference>
<dbReference type="GO" id="GO:0008270">
    <property type="term" value="F:zinc ion binding"/>
    <property type="evidence" value="ECO:0007669"/>
    <property type="project" value="UniProtKB-KW"/>
</dbReference>
<dbReference type="GO" id="GO:0000278">
    <property type="term" value="P:mitotic cell cycle"/>
    <property type="evidence" value="ECO:0007669"/>
    <property type="project" value="TreeGrafter"/>
</dbReference>
<feature type="compositionally biased region" description="Low complexity" evidence="5">
    <location>
        <begin position="316"/>
        <end position="332"/>
    </location>
</feature>
<feature type="region of interest" description="Disordered" evidence="5">
    <location>
        <begin position="1"/>
        <end position="135"/>
    </location>
</feature>
<dbReference type="eggNOG" id="KOG4362">
    <property type="taxonomic scope" value="Eukaryota"/>
</dbReference>
<feature type="compositionally biased region" description="Polar residues" evidence="5">
    <location>
        <begin position="363"/>
        <end position="375"/>
    </location>
</feature>
<dbReference type="EMBL" id="GL376628">
    <property type="status" value="NOT_ANNOTATED_CDS"/>
    <property type="molecule type" value="Genomic_DNA"/>
</dbReference>
<dbReference type="EnsemblProtists" id="PYU1_T003003">
    <property type="protein sequence ID" value="PYU1_T003003"/>
    <property type="gene ID" value="PYU1_G003000"/>
</dbReference>
<dbReference type="CDD" id="cd17751">
    <property type="entry name" value="BRCT_microcephalin_rpt3"/>
    <property type="match status" value="1"/>
</dbReference>
<protein>
    <recommendedName>
        <fullName evidence="10">RanBP2-type domain-containing protein</fullName>
    </recommendedName>
</protein>
<keyword evidence="2 4" id="KW-0863">Zinc-finger</keyword>
<feature type="compositionally biased region" description="Low complexity" evidence="5">
    <location>
        <begin position="480"/>
        <end position="510"/>
    </location>
</feature>
<sequence>MASDSIQKLLAADASASAATPQKEENESNGAKKKLEMDAISTPEAVGVRGRRSMSSAKRRKTISAIPHTPNPKTVPSVETSNTQKALFHDDAASECVADSQSEVDEAQSKQPSSATLQFSDDSIVPSSVTSSVSTNVVSDTVEAAAVRASSGSPNGTDNAALGAMTETVTNGNAGPTTKVADVPFDKSKPEATTNATDSAQVDIVDLTVLSSATSSGTSQIGKPDKVLKATSTPATSTPATSTPATTVVATKSVGAPAKAKAPAAPAIWACTKCGCTNARTRRLCKDCRTPKTAFDALRAETPEVAKKPAAPIPKVPSAATRASRTTTPAVPVAPKTPVVTAATTRRILTTPKTLTRPALSASRRQLTTPVTLSKSAARKLPLGAPKSPPRPLSALSDRHTQGSSQMSISSGSSVSVLEMTPVRVPERPGSKRSLYTSGSESGAKRQRLSEMKSSPSQRVIDLSNEQKVNLDRSLDRLATPRQSTSSRRSRSIGTSTPVKTPVKTPAAVKSARPTRSVIGITGVDMETRGVIECAVHAIDATMVTESGYRKARVVKSVDYAAAVTHLIVGEDTKRTIKVLFAIARGAWIVSEAWVFSSLEKEQWLPEEDFELDMFSNKYARMHPEERQIFKSMKFFVGSNVEPSREVLQSLLQSAGGEICNQISVADMVICGDGSLFRRAQRTGIRVVTAKWVFDSIGAMKLEDDVKYGLSTTSTSLEDD</sequence>
<dbReference type="PROSITE" id="PS50199">
    <property type="entry name" value="ZF_RANBP2_2"/>
    <property type="match status" value="1"/>
</dbReference>
<name>K3WDG2_GLOUD</name>
<evidence type="ECO:0000256" key="5">
    <source>
        <dbReference type="SAM" id="MobiDB-lite"/>
    </source>
</evidence>
<dbReference type="PROSITE" id="PS50172">
    <property type="entry name" value="BRCT"/>
    <property type="match status" value="2"/>
</dbReference>
<evidence type="ECO:0000256" key="4">
    <source>
        <dbReference type="PROSITE-ProRule" id="PRU00322"/>
    </source>
</evidence>
<dbReference type="InterPro" id="IPR036420">
    <property type="entry name" value="BRCT_dom_sf"/>
</dbReference>
<evidence type="ECO:0000259" key="6">
    <source>
        <dbReference type="PROSITE" id="PS50172"/>
    </source>
</evidence>
<reference evidence="9" key="1">
    <citation type="journal article" date="2010" name="Genome Biol.">
        <title>Genome sequence of the necrotrophic plant pathogen Pythium ultimum reveals original pathogenicity mechanisms and effector repertoire.</title>
        <authorList>
            <person name="Levesque C.A."/>
            <person name="Brouwer H."/>
            <person name="Cano L."/>
            <person name="Hamilton J.P."/>
            <person name="Holt C."/>
            <person name="Huitema E."/>
            <person name="Raffaele S."/>
            <person name="Robideau G.P."/>
            <person name="Thines M."/>
            <person name="Win J."/>
            <person name="Zerillo M.M."/>
            <person name="Beakes G.W."/>
            <person name="Boore J.L."/>
            <person name="Busam D."/>
            <person name="Dumas B."/>
            <person name="Ferriera S."/>
            <person name="Fuerstenberg S.I."/>
            <person name="Gachon C.M."/>
            <person name="Gaulin E."/>
            <person name="Govers F."/>
            <person name="Grenville-Briggs L."/>
            <person name="Horner N."/>
            <person name="Hostetler J."/>
            <person name="Jiang R.H."/>
            <person name="Johnson J."/>
            <person name="Krajaejun T."/>
            <person name="Lin H."/>
            <person name="Meijer H.J."/>
            <person name="Moore B."/>
            <person name="Morris P."/>
            <person name="Phuntmart V."/>
            <person name="Puiu D."/>
            <person name="Shetty J."/>
            <person name="Stajich J.E."/>
            <person name="Tripathy S."/>
            <person name="Wawra S."/>
            <person name="van West P."/>
            <person name="Whitty B.R."/>
            <person name="Coutinho P.M."/>
            <person name="Henrissat B."/>
            <person name="Martin F."/>
            <person name="Thomas P.D."/>
            <person name="Tyler B.M."/>
            <person name="De Vries R.P."/>
            <person name="Kamoun S."/>
            <person name="Yandell M."/>
            <person name="Tisserat N."/>
            <person name="Buell C.R."/>
        </authorList>
    </citation>
    <scope>NUCLEOTIDE SEQUENCE</scope>
    <source>
        <strain evidence="9">DAOM:BR144</strain>
    </source>
</reference>
<feature type="region of interest" description="Disordered" evidence="5">
    <location>
        <begin position="168"/>
        <end position="196"/>
    </location>
</feature>
<keyword evidence="1" id="KW-0479">Metal-binding</keyword>
<feature type="compositionally biased region" description="Low complexity" evidence="5">
    <location>
        <begin position="402"/>
        <end position="417"/>
    </location>
</feature>
<dbReference type="CDD" id="cd17736">
    <property type="entry name" value="BRCT_microcephalin_rpt2"/>
    <property type="match status" value="1"/>
</dbReference>
<evidence type="ECO:0000313" key="8">
    <source>
        <dbReference type="EnsemblProtists" id="PYU1_T003003"/>
    </source>
</evidence>
<dbReference type="VEuPathDB" id="FungiDB:PYU1_G003000"/>
<feature type="domain" description="RanBP2-type" evidence="7">
    <location>
        <begin position="265"/>
        <end position="294"/>
    </location>
</feature>
<evidence type="ECO:0000259" key="7">
    <source>
        <dbReference type="PROSITE" id="PS50199"/>
    </source>
</evidence>
<dbReference type="InterPro" id="IPR001357">
    <property type="entry name" value="BRCT_dom"/>
</dbReference>
<feature type="compositionally biased region" description="Basic residues" evidence="5">
    <location>
        <begin position="49"/>
        <end position="62"/>
    </location>
</feature>
<evidence type="ECO:0000256" key="2">
    <source>
        <dbReference type="ARBA" id="ARBA00022771"/>
    </source>
</evidence>
<dbReference type="InterPro" id="IPR022047">
    <property type="entry name" value="Microcephalin-like"/>
</dbReference>
<feature type="domain" description="BRCT" evidence="6">
    <location>
        <begin position="552"/>
        <end position="612"/>
    </location>
</feature>
<evidence type="ECO:0008006" key="10">
    <source>
        <dbReference type="Google" id="ProtNLM"/>
    </source>
</evidence>
<dbReference type="SMART" id="SM00292">
    <property type="entry name" value="BRCT"/>
    <property type="match status" value="2"/>
</dbReference>
<dbReference type="AlphaFoldDB" id="K3WDG2"/>
<accession>K3WDG2</accession>
<organism evidence="8 9">
    <name type="scientific">Globisporangium ultimum (strain ATCC 200006 / CBS 805.95 / DAOM BR144)</name>
    <name type="common">Pythium ultimum</name>
    <dbReference type="NCBI Taxonomy" id="431595"/>
    <lineage>
        <taxon>Eukaryota</taxon>
        <taxon>Sar</taxon>
        <taxon>Stramenopiles</taxon>
        <taxon>Oomycota</taxon>
        <taxon>Peronosporomycetes</taxon>
        <taxon>Pythiales</taxon>
        <taxon>Pythiaceae</taxon>
        <taxon>Globisporangium</taxon>
    </lineage>
</organism>
<feature type="region of interest" description="Disordered" evidence="5">
    <location>
        <begin position="308"/>
        <end position="332"/>
    </location>
</feature>
<keyword evidence="9" id="KW-1185">Reference proteome</keyword>
<evidence type="ECO:0000256" key="1">
    <source>
        <dbReference type="ARBA" id="ARBA00022723"/>
    </source>
</evidence>
<feature type="compositionally biased region" description="Polar residues" evidence="5">
    <location>
        <begin position="71"/>
        <end position="85"/>
    </location>
</feature>
<dbReference type="Gene3D" id="3.40.50.10190">
    <property type="entry name" value="BRCT domain"/>
    <property type="match status" value="2"/>
</dbReference>
<feature type="region of interest" description="Disordered" evidence="5">
    <location>
        <begin position="347"/>
        <end position="511"/>
    </location>
</feature>
<evidence type="ECO:0000313" key="9">
    <source>
        <dbReference type="Proteomes" id="UP000019132"/>
    </source>
</evidence>
<keyword evidence="3" id="KW-0862">Zinc</keyword>
<reference evidence="9" key="2">
    <citation type="submission" date="2010-04" db="EMBL/GenBank/DDBJ databases">
        <authorList>
            <person name="Buell R."/>
            <person name="Hamilton J."/>
            <person name="Hostetler J."/>
        </authorList>
    </citation>
    <scope>NUCLEOTIDE SEQUENCE [LARGE SCALE GENOMIC DNA]</scope>
    <source>
        <strain evidence="9">DAOM:BR144</strain>
    </source>
</reference>
<evidence type="ECO:0000256" key="3">
    <source>
        <dbReference type="ARBA" id="ARBA00022833"/>
    </source>
</evidence>
<dbReference type="PANTHER" id="PTHR14625:SF3">
    <property type="entry name" value="MICROCEPHALIN"/>
    <property type="match status" value="1"/>
</dbReference>
<reference evidence="8" key="3">
    <citation type="submission" date="2015-02" db="UniProtKB">
        <authorList>
            <consortium name="EnsemblProtists"/>
        </authorList>
    </citation>
    <scope>IDENTIFICATION</scope>
    <source>
        <strain evidence="8">DAOM BR144</strain>
    </source>
</reference>
<dbReference type="Pfam" id="PF16589">
    <property type="entry name" value="BRCT_2"/>
    <property type="match status" value="1"/>
</dbReference>
<dbReference type="InParanoid" id="K3WDG2"/>
<dbReference type="STRING" id="431595.K3WDG2"/>
<feature type="domain" description="BRCT" evidence="6">
    <location>
        <begin position="625"/>
        <end position="710"/>
    </location>
</feature>
<dbReference type="Pfam" id="PF00533">
    <property type="entry name" value="BRCT"/>
    <property type="match status" value="1"/>
</dbReference>
<dbReference type="PROSITE" id="PS01358">
    <property type="entry name" value="ZF_RANBP2_1"/>
    <property type="match status" value="1"/>
</dbReference>
<proteinExistence type="predicted"/>
<dbReference type="InterPro" id="IPR001876">
    <property type="entry name" value="Znf_RanBP2"/>
</dbReference>
<dbReference type="Proteomes" id="UP000019132">
    <property type="component" value="Unassembled WGS sequence"/>
</dbReference>
<dbReference type="PANTHER" id="PTHR14625">
    <property type="entry name" value="MICROCEPHALIN"/>
    <property type="match status" value="1"/>
</dbReference>
<feature type="compositionally biased region" description="Polar residues" evidence="5">
    <location>
        <begin position="452"/>
        <end position="468"/>
    </location>
</feature>
<feature type="compositionally biased region" description="Polar residues" evidence="5">
    <location>
        <begin position="109"/>
        <end position="119"/>
    </location>
</feature>
<feature type="compositionally biased region" description="Low complexity" evidence="5">
    <location>
        <begin position="120"/>
        <end position="135"/>
    </location>
</feature>
<dbReference type="HOGENOM" id="CLU_384277_0_0_1"/>